<sequence length="129" mass="13774">MPSRETKVQAGAAAVGLVVLGVGATRLDLSVWWTQPLLVGLFEAIVFGGGHLYFVLRGGGGSVSLTARRRFLWLILAFLTLVPLVVLAGERTLGPFGVRRVLMWALGGITGVYLFLEGIAGYRATMAED</sequence>
<dbReference type="EMBL" id="WOYG01000001">
    <property type="protein sequence ID" value="NLV10890.1"/>
    <property type="molecule type" value="Genomic_DNA"/>
</dbReference>
<dbReference type="GeneID" id="94361266"/>
<name>A0A847UH37_9EURY</name>
<keyword evidence="1" id="KW-1133">Transmembrane helix</keyword>
<keyword evidence="1" id="KW-0472">Membrane</keyword>
<feature type="transmembrane region" description="Helical" evidence="1">
    <location>
        <begin position="40"/>
        <end position="59"/>
    </location>
</feature>
<dbReference type="RefSeq" id="WP_170094531.1">
    <property type="nucleotide sequence ID" value="NZ_WOYG01000001.1"/>
</dbReference>
<dbReference type="AlphaFoldDB" id="A0A847UH37"/>
<gene>
    <name evidence="2" type="ORF">GOC74_13235</name>
</gene>
<dbReference type="OrthoDB" id="242379at2157"/>
<protein>
    <submittedName>
        <fullName evidence="2">Uncharacterized protein</fullName>
    </submittedName>
</protein>
<evidence type="ECO:0000313" key="3">
    <source>
        <dbReference type="Proteomes" id="UP000608662"/>
    </source>
</evidence>
<evidence type="ECO:0000313" key="2">
    <source>
        <dbReference type="EMBL" id="NLV10890.1"/>
    </source>
</evidence>
<organism evidence="2 3">
    <name type="scientific">Halomicrobium mukohataei</name>
    <dbReference type="NCBI Taxonomy" id="57705"/>
    <lineage>
        <taxon>Archaea</taxon>
        <taxon>Methanobacteriati</taxon>
        <taxon>Methanobacteriota</taxon>
        <taxon>Stenosarchaea group</taxon>
        <taxon>Halobacteria</taxon>
        <taxon>Halobacteriales</taxon>
        <taxon>Haloarculaceae</taxon>
        <taxon>Halomicrobium</taxon>
    </lineage>
</organism>
<feature type="transmembrane region" description="Helical" evidence="1">
    <location>
        <begin position="71"/>
        <end position="89"/>
    </location>
</feature>
<proteinExistence type="predicted"/>
<evidence type="ECO:0000256" key="1">
    <source>
        <dbReference type="SAM" id="Phobius"/>
    </source>
</evidence>
<accession>A0A847UH37</accession>
<keyword evidence="1" id="KW-0812">Transmembrane</keyword>
<reference evidence="2" key="1">
    <citation type="submission" date="2019-12" db="EMBL/GenBank/DDBJ databases">
        <title>Whole-genome sequence of Halomicrobium mukohataei pws1.</title>
        <authorList>
            <person name="Verma D.K."/>
            <person name="Gopal K."/>
            <person name="Prasad E.S."/>
        </authorList>
    </citation>
    <scope>NUCLEOTIDE SEQUENCE</scope>
    <source>
        <strain evidence="2">Pws1</strain>
    </source>
</reference>
<dbReference type="Proteomes" id="UP000608662">
    <property type="component" value="Unassembled WGS sequence"/>
</dbReference>
<comment type="caution">
    <text evidence="2">The sequence shown here is derived from an EMBL/GenBank/DDBJ whole genome shotgun (WGS) entry which is preliminary data.</text>
</comment>
<feature type="transmembrane region" description="Helical" evidence="1">
    <location>
        <begin position="101"/>
        <end position="122"/>
    </location>
</feature>